<dbReference type="InterPro" id="IPR000802">
    <property type="entry name" value="Arsenical_pump_ArsB"/>
</dbReference>
<keyword evidence="5 8" id="KW-0812">Transmembrane</keyword>
<evidence type="ECO:0000313" key="11">
    <source>
        <dbReference type="Proteomes" id="UP001597036"/>
    </source>
</evidence>
<feature type="transmembrane region" description="Helical" evidence="8">
    <location>
        <begin position="29"/>
        <end position="46"/>
    </location>
</feature>
<organism evidence="10 11">
    <name type="scientific">Alloscardovia venturai</name>
    <dbReference type="NCBI Taxonomy" id="1769421"/>
    <lineage>
        <taxon>Bacteria</taxon>
        <taxon>Bacillati</taxon>
        <taxon>Actinomycetota</taxon>
        <taxon>Actinomycetes</taxon>
        <taxon>Bifidobacteriales</taxon>
        <taxon>Bifidobacteriaceae</taxon>
        <taxon>Alloscardovia</taxon>
    </lineage>
</organism>
<feature type="transmembrane region" description="Helical" evidence="8">
    <location>
        <begin position="52"/>
        <end position="69"/>
    </location>
</feature>
<dbReference type="InterPro" id="IPR004680">
    <property type="entry name" value="Cit_transptr-like_dom"/>
</dbReference>
<comment type="similarity">
    <text evidence="2">Belongs to the CitM (TC 2.A.11) transporter family.</text>
</comment>
<evidence type="ECO:0000256" key="3">
    <source>
        <dbReference type="ARBA" id="ARBA00022448"/>
    </source>
</evidence>
<evidence type="ECO:0000256" key="2">
    <source>
        <dbReference type="ARBA" id="ARBA00009843"/>
    </source>
</evidence>
<evidence type="ECO:0000256" key="6">
    <source>
        <dbReference type="ARBA" id="ARBA00022989"/>
    </source>
</evidence>
<dbReference type="EMBL" id="JBHTHQ010000012">
    <property type="protein sequence ID" value="MFD0704577.1"/>
    <property type="molecule type" value="Genomic_DNA"/>
</dbReference>
<dbReference type="InterPro" id="IPR051475">
    <property type="entry name" value="Diverse_Ion_Transporter"/>
</dbReference>
<name>A0ABW2Y2V3_9BIFI</name>
<evidence type="ECO:0000256" key="4">
    <source>
        <dbReference type="ARBA" id="ARBA00022475"/>
    </source>
</evidence>
<evidence type="ECO:0000313" key="10">
    <source>
        <dbReference type="EMBL" id="MFD0704577.1"/>
    </source>
</evidence>
<accession>A0ABW2Y2V3</accession>
<dbReference type="PANTHER" id="PTHR43568:SF1">
    <property type="entry name" value="P PROTEIN"/>
    <property type="match status" value="1"/>
</dbReference>
<dbReference type="PANTHER" id="PTHR43568">
    <property type="entry name" value="P PROTEIN"/>
    <property type="match status" value="1"/>
</dbReference>
<evidence type="ECO:0000256" key="8">
    <source>
        <dbReference type="SAM" id="Phobius"/>
    </source>
</evidence>
<keyword evidence="7 8" id="KW-0472">Membrane</keyword>
<reference evidence="11" key="1">
    <citation type="journal article" date="2019" name="Int. J. Syst. Evol. Microbiol.">
        <title>The Global Catalogue of Microorganisms (GCM) 10K type strain sequencing project: providing services to taxonomists for standard genome sequencing and annotation.</title>
        <authorList>
            <consortium name="The Broad Institute Genomics Platform"/>
            <consortium name="The Broad Institute Genome Sequencing Center for Infectious Disease"/>
            <person name="Wu L."/>
            <person name="Ma J."/>
        </authorList>
    </citation>
    <scope>NUCLEOTIDE SEQUENCE [LARGE SCALE GENOMIC DNA]</scope>
    <source>
        <strain evidence="11">CCM 8604</strain>
    </source>
</reference>
<dbReference type="Proteomes" id="UP001597036">
    <property type="component" value="Unassembled WGS sequence"/>
</dbReference>
<keyword evidence="4" id="KW-1003">Cell membrane</keyword>
<keyword evidence="11" id="KW-1185">Reference proteome</keyword>
<evidence type="ECO:0000256" key="5">
    <source>
        <dbReference type="ARBA" id="ARBA00022692"/>
    </source>
</evidence>
<feature type="domain" description="Citrate transporter-like" evidence="9">
    <location>
        <begin position="17"/>
        <end position="153"/>
    </location>
</feature>
<evidence type="ECO:0000259" key="9">
    <source>
        <dbReference type="Pfam" id="PF03600"/>
    </source>
</evidence>
<dbReference type="PRINTS" id="PR00758">
    <property type="entry name" value="ARSENICPUMP"/>
</dbReference>
<evidence type="ECO:0000256" key="1">
    <source>
        <dbReference type="ARBA" id="ARBA00004651"/>
    </source>
</evidence>
<gene>
    <name evidence="10" type="ORF">ACFQY8_02270</name>
</gene>
<proteinExistence type="inferred from homology"/>
<comment type="caution">
    <text evidence="10">The sequence shown here is derived from an EMBL/GenBank/DDBJ whole genome shotgun (WGS) entry which is preliminary data.</text>
</comment>
<feature type="transmembrane region" description="Helical" evidence="8">
    <location>
        <begin position="106"/>
        <end position="129"/>
    </location>
</feature>
<keyword evidence="3" id="KW-0813">Transport</keyword>
<protein>
    <submittedName>
        <fullName evidence="10">SLC13 family permease</fullName>
    </submittedName>
</protein>
<evidence type="ECO:0000256" key="7">
    <source>
        <dbReference type="ARBA" id="ARBA00023136"/>
    </source>
</evidence>
<feature type="transmembrane region" description="Helical" evidence="8">
    <location>
        <begin position="81"/>
        <end position="100"/>
    </location>
</feature>
<comment type="subcellular location">
    <subcellularLocation>
        <location evidence="1">Cell membrane</location>
        <topology evidence="1">Multi-pass membrane protein</topology>
    </subcellularLocation>
</comment>
<dbReference type="Pfam" id="PF03600">
    <property type="entry name" value="CitMHS"/>
    <property type="match status" value="1"/>
</dbReference>
<sequence length="159" mass="17060">MQANARHRNRIMQLDENEAIKDPRIFKQSIVMIVLTAVGFAVHGTLGLESSTIALAAAAILILISHCNVEKTILGVEWTTIGFFIALFVIVGALSETGLISTVATWLTYATAGNTMITMIVLLWASALISSILDNIPSVATLIPIISAMQMQGIDIIPL</sequence>
<dbReference type="RefSeq" id="WP_377938186.1">
    <property type="nucleotide sequence ID" value="NZ_JBHTHQ010000012.1"/>
</dbReference>
<keyword evidence="6 8" id="KW-1133">Transmembrane helix</keyword>